<keyword evidence="3" id="KW-1185">Reference proteome</keyword>
<accession>A0ABP8JWS2</accession>
<dbReference type="EMBL" id="BAABHB010000001">
    <property type="protein sequence ID" value="GAA4397176.1"/>
    <property type="molecule type" value="Genomic_DNA"/>
</dbReference>
<dbReference type="PANTHER" id="PTHR10900:SF77">
    <property type="entry name" value="FI19380P1"/>
    <property type="match status" value="1"/>
</dbReference>
<evidence type="ECO:0000259" key="1">
    <source>
        <dbReference type="PROSITE" id="PS50213"/>
    </source>
</evidence>
<dbReference type="PANTHER" id="PTHR10900">
    <property type="entry name" value="PERIOSTIN-RELATED"/>
    <property type="match status" value="1"/>
</dbReference>
<reference evidence="3" key="1">
    <citation type="journal article" date="2019" name="Int. J. Syst. Evol. Microbiol.">
        <title>The Global Catalogue of Microorganisms (GCM) 10K type strain sequencing project: providing services to taxonomists for standard genome sequencing and annotation.</title>
        <authorList>
            <consortium name="The Broad Institute Genomics Platform"/>
            <consortium name="The Broad Institute Genome Sequencing Center for Infectious Disease"/>
            <person name="Wu L."/>
            <person name="Ma J."/>
        </authorList>
    </citation>
    <scope>NUCLEOTIDE SEQUENCE [LARGE SCALE GENOMIC DNA]</scope>
    <source>
        <strain evidence="3">JCM 17925</strain>
    </source>
</reference>
<evidence type="ECO:0000313" key="2">
    <source>
        <dbReference type="EMBL" id="GAA4397176.1"/>
    </source>
</evidence>
<dbReference type="Pfam" id="PF02469">
    <property type="entry name" value="Fasciclin"/>
    <property type="match status" value="1"/>
</dbReference>
<organism evidence="2 3">
    <name type="scientific">Nibrella viscosa</name>
    <dbReference type="NCBI Taxonomy" id="1084524"/>
    <lineage>
        <taxon>Bacteria</taxon>
        <taxon>Pseudomonadati</taxon>
        <taxon>Bacteroidota</taxon>
        <taxon>Cytophagia</taxon>
        <taxon>Cytophagales</taxon>
        <taxon>Spirosomataceae</taxon>
        <taxon>Nibrella</taxon>
    </lineage>
</organism>
<proteinExistence type="predicted"/>
<dbReference type="InterPro" id="IPR036378">
    <property type="entry name" value="FAS1_dom_sf"/>
</dbReference>
<comment type="caution">
    <text evidence="2">The sequence shown here is derived from an EMBL/GenBank/DDBJ whole genome shotgun (WGS) entry which is preliminary data.</text>
</comment>
<dbReference type="Gene3D" id="2.30.180.10">
    <property type="entry name" value="FAS1 domain"/>
    <property type="match status" value="1"/>
</dbReference>
<dbReference type="SUPFAM" id="SSF82153">
    <property type="entry name" value="FAS1 domain"/>
    <property type="match status" value="1"/>
</dbReference>
<name>A0ABP8JWS2_9BACT</name>
<protein>
    <submittedName>
        <fullName evidence="2">Fasciclin domain-containing protein</fullName>
    </submittedName>
</protein>
<gene>
    <name evidence="2" type="ORF">GCM10023187_06220</name>
</gene>
<feature type="domain" description="FAS1" evidence="1">
    <location>
        <begin position="35"/>
        <end position="172"/>
    </location>
</feature>
<dbReference type="InterPro" id="IPR050904">
    <property type="entry name" value="Adhesion/Biosynth-related"/>
</dbReference>
<evidence type="ECO:0000313" key="3">
    <source>
        <dbReference type="Proteomes" id="UP001500936"/>
    </source>
</evidence>
<dbReference type="InterPro" id="IPR000782">
    <property type="entry name" value="FAS1_domain"/>
</dbReference>
<sequence>MLLLTGSVVYGQGVQDRPSTGVTRRQLSASGFETGTNLAASLDQAPDHKTFQQLLHAAGLDKKARRKGQYTVFAPTDAAFSTLSTDFLSELLLPASKQRLIDFIAFHVVKGRITSDLLQDGEQLTNLTGDILVVHKKDNTITIRDGRGNVADVIQPDIRATNGVVYTINKVLRRAGNTVN</sequence>
<dbReference type="SMART" id="SM00554">
    <property type="entry name" value="FAS1"/>
    <property type="match status" value="1"/>
</dbReference>
<dbReference type="Proteomes" id="UP001500936">
    <property type="component" value="Unassembled WGS sequence"/>
</dbReference>
<dbReference type="PROSITE" id="PS50213">
    <property type="entry name" value="FAS1"/>
    <property type="match status" value="1"/>
</dbReference>